<protein>
    <submittedName>
        <fullName evidence="1">Uracil-DNA glycosylase family protein</fullName>
    </submittedName>
</protein>
<organism evidence="1 2">
    <name type="scientific">Candidatus Syntrophosphaera thermopropionivorans</name>
    <dbReference type="NCBI Taxonomy" id="2593015"/>
    <lineage>
        <taxon>Bacteria</taxon>
        <taxon>Pseudomonadati</taxon>
        <taxon>Candidatus Cloacimonadota</taxon>
        <taxon>Candidatus Cloacimonadia</taxon>
        <taxon>Candidatus Cloacimonadales</taxon>
        <taxon>Candidatus Cloacimonadaceae</taxon>
        <taxon>Candidatus Syntrophosphaera</taxon>
    </lineage>
</organism>
<gene>
    <name evidence="1" type="ORF">E0946_03200</name>
</gene>
<dbReference type="EMBL" id="SMOG01000006">
    <property type="protein sequence ID" value="TDF73380.1"/>
    <property type="molecule type" value="Genomic_DNA"/>
</dbReference>
<evidence type="ECO:0000313" key="2">
    <source>
        <dbReference type="Proteomes" id="UP000294588"/>
    </source>
</evidence>
<evidence type="ECO:0000313" key="1">
    <source>
        <dbReference type="EMBL" id="TDF73380.1"/>
    </source>
</evidence>
<dbReference type="Proteomes" id="UP000294588">
    <property type="component" value="Unassembled WGS sequence"/>
</dbReference>
<proteinExistence type="predicted"/>
<comment type="caution">
    <text evidence="1">The sequence shown here is derived from an EMBL/GenBank/DDBJ whole genome shotgun (WGS) entry which is preliminary data.</text>
</comment>
<accession>A0AC61QJQ4</accession>
<sequence length="232" mass="27761">MNQEEIQFHPYSPFIPETTRRLILGSAPPSRFCSPNKTELKDKDIDYYYGSYSRGYNLLWDLLFHIFEPESLSELKNIRNLQIPREERTCTQQKFFQNFLQRYYLGIADILYQFIRRDQSSADSNIRPLKFLNLTEYLYHSAELQTIFCTSHYKVFIWLKQYLHTQDINLLKDAEDFYFLLPAKNNQSLPSRKISVKILPSPSPIGRLRFPDHKSFFDNLLKLYTELFKENV</sequence>
<reference evidence="1" key="1">
    <citation type="submission" date="2019-03" db="EMBL/GenBank/DDBJ databases">
        <title>Candidatus Syntrophosphaera thermopropionivorans: a novel player in syntrophic propionate oxidation during anaerobic digestion.</title>
        <authorList>
            <person name="Dyksma S."/>
        </authorList>
    </citation>
    <scope>NUCLEOTIDE SEQUENCE</scope>
    <source>
        <strain evidence="1">W5</strain>
    </source>
</reference>
<name>A0AC61QJQ4_9BACT</name>
<keyword evidence="2" id="KW-1185">Reference proteome</keyword>